<dbReference type="GO" id="GO:0008017">
    <property type="term" value="F:microtubule binding"/>
    <property type="evidence" value="ECO:0007669"/>
    <property type="project" value="InterPro"/>
</dbReference>
<dbReference type="SMART" id="SM00129">
    <property type="entry name" value="KISc"/>
    <property type="match status" value="1"/>
</dbReference>
<dbReference type="InterPro" id="IPR027640">
    <property type="entry name" value="Kinesin-like_fam"/>
</dbReference>
<feature type="coiled-coil region" evidence="8">
    <location>
        <begin position="833"/>
        <end position="907"/>
    </location>
</feature>
<dbReference type="InterPro" id="IPR027417">
    <property type="entry name" value="P-loop_NTPase"/>
</dbReference>
<gene>
    <name evidence="12" type="primary">LOC101512272</name>
</gene>
<dbReference type="STRING" id="3827.A0A1S2YZY2"/>
<dbReference type="PRINTS" id="PR00380">
    <property type="entry name" value="KINESINHEAVY"/>
</dbReference>
<evidence type="ECO:0000256" key="2">
    <source>
        <dbReference type="ARBA" id="ARBA00022701"/>
    </source>
</evidence>
<dbReference type="PaxDb" id="3827-XP_004512566.1"/>
<dbReference type="FunFam" id="2.60.120.430:FF:000016">
    <property type="entry name" value="Kinesin-like protein KIN-14R"/>
    <property type="match status" value="1"/>
</dbReference>
<proteinExistence type="inferred from homology"/>
<dbReference type="PANTHER" id="PTHR47972:SF18">
    <property type="entry name" value="KINESIN-LIKE PROTEIN KIN-14R"/>
    <property type="match status" value="1"/>
</dbReference>
<dbReference type="SUPFAM" id="SSF52540">
    <property type="entry name" value="P-loop containing nucleoside triphosphate hydrolases"/>
    <property type="match status" value="1"/>
</dbReference>
<keyword evidence="4 7" id="KW-0067">ATP-binding</keyword>
<keyword evidence="2" id="KW-0493">Microtubule</keyword>
<dbReference type="FunFam" id="3.40.850.10:FF:000057">
    <property type="entry name" value="kinesin-like protein KIN-14R"/>
    <property type="match status" value="1"/>
</dbReference>
<dbReference type="Gene3D" id="2.60.120.430">
    <property type="entry name" value="Galactose-binding lectin"/>
    <property type="match status" value="1"/>
</dbReference>
<evidence type="ECO:0000256" key="3">
    <source>
        <dbReference type="ARBA" id="ARBA00022741"/>
    </source>
</evidence>
<dbReference type="InterPro" id="IPR021720">
    <property type="entry name" value="Malectin_dom"/>
</dbReference>
<evidence type="ECO:0000256" key="1">
    <source>
        <dbReference type="ARBA" id="ARBA00010899"/>
    </source>
</evidence>
<sequence length="1051" mass="118910">MDRIQSNDFQNYPQTLISDQKDSVMEDAQDSLFDSIICDSTSRIIPTGFTRSQNAEECVMFVNAGGEAFNEADDGVKFLGDTFYDGGNVFRTNEQIVAGGDYPSIYQSARVGSFCYRIDNLPPGNYLVDLHFVEIININGPKGMRVFDVYIQEEKVLSELDIYAVVGVNKPLQLIDSRVTVKDDGVILIRFESINGSPVVSGICLRRATKASVPPEISDFIKCNYCAAQIEIPSSQMKFMQTKSTAKYENKIKELTMQCELKAKECYEAWTSLTETSRKMEKVQTELDQVTFKSLTTEQTVEKQAENLRSISNKYDLDQKKWAEAITSLQEKVKLMKSEQSRLSLEAHECVDSIPELNKMVFAVQELVKQCEDLKVKYYEEMTQRKKLFNEVQEAKGNIRVFCRCRPLNKVETSAGCTTVVDFDAAKDGCLGILTTGSTKKSFRFDRVYTPKDDQVDVFADASSMVISVLDGYNVCIFAYGQTGTGKTFTMEGTPQNRGVNYRTLEHLFKVSKERSETFSYDISVSVLEVYNEQIRDLLATGPTSKRLEIKQNSEGHHHVPGVVEAKVDNISDVWKVLQAGSNARAVGSNNVNEHSSRSHCMLCIMVNTKNLMNGERTKSKLWLVDLAGSERLAKTEVQGERLKEAQNINRSLSALGDVISALAAKSSHIPYRNSKLTHLLQDSLGGDSKTLMFVQISPSDQDVGETLSSLNFATRVRGVELGPVKKQIDTSELQKTKAMLEKARSECRSKDESMRKLEESLQSIESKAKGKDNIHRNLQEKIKELEGQVELKSSMQNQSEKQISQLCEKLKGKEETCCTLQHKVKELEKKIKEQLQSETANFQQKVWDLEKKLKDQLQGSESESSFLKDKIKELERKLKDQEQNSETLLKQQVKELEDRYKEREQQWQQTHCYVEAVKATPDIGKSRGSDGCPEEIETRILCSSNTVNRQIIQGSALFKGNDSTHQMRNRRQFRSNEIENHFAVPSSSLHDRKITRKSDPPKIVRTGRLTTTKQPVLASQVPLSHKRASTSRDQAQGVKERESKKKIWSR</sequence>
<evidence type="ECO:0000313" key="11">
    <source>
        <dbReference type="Proteomes" id="UP000087171"/>
    </source>
</evidence>
<evidence type="ECO:0000256" key="8">
    <source>
        <dbReference type="SAM" id="Coils"/>
    </source>
</evidence>
<dbReference type="RefSeq" id="XP_004512566.1">
    <property type="nucleotide sequence ID" value="XM_004512509.3"/>
</dbReference>
<dbReference type="PROSITE" id="PS00411">
    <property type="entry name" value="KINESIN_MOTOR_1"/>
    <property type="match status" value="1"/>
</dbReference>
<evidence type="ECO:0000256" key="7">
    <source>
        <dbReference type="PROSITE-ProRule" id="PRU00283"/>
    </source>
</evidence>
<dbReference type="GeneID" id="101512272"/>
<dbReference type="InterPro" id="IPR019821">
    <property type="entry name" value="Kinesin_motor_CS"/>
</dbReference>
<feature type="binding site" evidence="7">
    <location>
        <begin position="481"/>
        <end position="488"/>
    </location>
    <ligand>
        <name>ATP</name>
        <dbReference type="ChEBI" id="CHEBI:30616"/>
    </ligand>
</feature>
<organism evidence="11 12">
    <name type="scientific">Cicer arietinum</name>
    <name type="common">Chickpea</name>
    <name type="synonym">Garbanzo</name>
    <dbReference type="NCBI Taxonomy" id="3827"/>
    <lineage>
        <taxon>Eukaryota</taxon>
        <taxon>Viridiplantae</taxon>
        <taxon>Streptophyta</taxon>
        <taxon>Embryophyta</taxon>
        <taxon>Tracheophyta</taxon>
        <taxon>Spermatophyta</taxon>
        <taxon>Magnoliopsida</taxon>
        <taxon>eudicotyledons</taxon>
        <taxon>Gunneridae</taxon>
        <taxon>Pentapetalae</taxon>
        <taxon>rosids</taxon>
        <taxon>fabids</taxon>
        <taxon>Fabales</taxon>
        <taxon>Fabaceae</taxon>
        <taxon>Papilionoideae</taxon>
        <taxon>50 kb inversion clade</taxon>
        <taxon>NPAAA clade</taxon>
        <taxon>Hologalegina</taxon>
        <taxon>IRL clade</taxon>
        <taxon>Cicereae</taxon>
        <taxon>Cicer</taxon>
    </lineage>
</organism>
<evidence type="ECO:0000256" key="4">
    <source>
        <dbReference type="ARBA" id="ARBA00022840"/>
    </source>
</evidence>
<evidence type="ECO:0000256" key="5">
    <source>
        <dbReference type="ARBA" id="ARBA00023054"/>
    </source>
</evidence>
<dbReference type="AlphaFoldDB" id="A0A1S2YZY2"/>
<evidence type="ECO:0000256" key="9">
    <source>
        <dbReference type="SAM" id="MobiDB-lite"/>
    </source>
</evidence>
<dbReference type="InterPro" id="IPR036961">
    <property type="entry name" value="Kinesin_motor_dom_sf"/>
</dbReference>
<dbReference type="Pfam" id="PF00225">
    <property type="entry name" value="Kinesin"/>
    <property type="match status" value="1"/>
</dbReference>
<feature type="region of interest" description="Disordered" evidence="9">
    <location>
        <begin position="987"/>
        <end position="1051"/>
    </location>
</feature>
<reference evidence="12" key="2">
    <citation type="submission" date="2025-08" db="UniProtKB">
        <authorList>
            <consortium name="RefSeq"/>
        </authorList>
    </citation>
    <scope>IDENTIFICATION</scope>
    <source>
        <tissue evidence="12">Etiolated seedlings</tissue>
    </source>
</reference>
<dbReference type="Proteomes" id="UP000087171">
    <property type="component" value="Chromosome Ca8"/>
</dbReference>
<name>A0A1S2YZY2_CICAR</name>
<feature type="compositionally biased region" description="Basic and acidic residues" evidence="9">
    <location>
        <begin position="990"/>
        <end position="1003"/>
    </location>
</feature>
<evidence type="ECO:0000313" key="12">
    <source>
        <dbReference type="RefSeq" id="XP_004512566.1"/>
    </source>
</evidence>
<reference evidence="11" key="1">
    <citation type="journal article" date="2013" name="Nat. Biotechnol.">
        <title>Draft genome sequence of chickpea (Cicer arietinum) provides a resource for trait improvement.</title>
        <authorList>
            <person name="Varshney R.K."/>
            <person name="Song C."/>
            <person name="Saxena R.K."/>
            <person name="Azam S."/>
            <person name="Yu S."/>
            <person name="Sharpe A.G."/>
            <person name="Cannon S."/>
            <person name="Baek J."/>
            <person name="Rosen B.D."/>
            <person name="Tar'an B."/>
            <person name="Millan T."/>
            <person name="Zhang X."/>
            <person name="Ramsay L.D."/>
            <person name="Iwata A."/>
            <person name="Wang Y."/>
            <person name="Nelson W."/>
            <person name="Farmer A.D."/>
            <person name="Gaur P.M."/>
            <person name="Soderlund C."/>
            <person name="Penmetsa R.V."/>
            <person name="Xu C."/>
            <person name="Bharti A.K."/>
            <person name="He W."/>
            <person name="Winter P."/>
            <person name="Zhao S."/>
            <person name="Hane J.K."/>
            <person name="Carrasquilla-Garcia N."/>
            <person name="Condie J.A."/>
            <person name="Upadhyaya H.D."/>
            <person name="Luo M.C."/>
            <person name="Thudi M."/>
            <person name="Gowda C.L."/>
            <person name="Singh N.P."/>
            <person name="Lichtenzveig J."/>
            <person name="Gali K.K."/>
            <person name="Rubio J."/>
            <person name="Nadarajan N."/>
            <person name="Dolezel J."/>
            <person name="Bansal K.C."/>
            <person name="Xu X."/>
            <person name="Edwards D."/>
            <person name="Zhang G."/>
            <person name="Kahl G."/>
            <person name="Gil J."/>
            <person name="Singh K.B."/>
            <person name="Datta S.K."/>
            <person name="Jackson S.A."/>
            <person name="Wang J."/>
            <person name="Cook D.R."/>
        </authorList>
    </citation>
    <scope>NUCLEOTIDE SEQUENCE [LARGE SCALE GENOMIC DNA]</scope>
    <source>
        <strain evidence="11">cv. CDC Frontier</strain>
    </source>
</reference>
<dbReference type="InterPro" id="IPR001752">
    <property type="entry name" value="Kinesin_motor_dom"/>
</dbReference>
<dbReference type="GO" id="GO:0007018">
    <property type="term" value="P:microtubule-based movement"/>
    <property type="evidence" value="ECO:0007669"/>
    <property type="project" value="InterPro"/>
</dbReference>
<dbReference type="GO" id="GO:0003777">
    <property type="term" value="F:microtubule motor activity"/>
    <property type="evidence" value="ECO:0007669"/>
    <property type="project" value="InterPro"/>
</dbReference>
<dbReference type="Gene3D" id="3.40.850.10">
    <property type="entry name" value="Kinesin motor domain"/>
    <property type="match status" value="1"/>
</dbReference>
<dbReference type="OrthoDB" id="3176171at2759"/>
<comment type="similarity">
    <text evidence="1">Belongs to the TRAFAC class myosin-kinesin ATPase superfamily. Kinesin family. KIN-14 subfamily.</text>
</comment>
<feature type="coiled-coil region" evidence="8">
    <location>
        <begin position="741"/>
        <end position="796"/>
    </location>
</feature>
<keyword evidence="3 7" id="KW-0547">Nucleotide-binding</keyword>
<keyword evidence="6 7" id="KW-0505">Motor protein</keyword>
<evidence type="ECO:0000256" key="6">
    <source>
        <dbReference type="ARBA" id="ARBA00023175"/>
    </source>
</evidence>
<dbReference type="PROSITE" id="PS50067">
    <property type="entry name" value="KINESIN_MOTOR_2"/>
    <property type="match status" value="1"/>
</dbReference>
<feature type="compositionally biased region" description="Basic and acidic residues" evidence="9">
    <location>
        <begin position="1039"/>
        <end position="1051"/>
    </location>
</feature>
<dbReference type="CDD" id="cd01366">
    <property type="entry name" value="KISc_C_terminal"/>
    <property type="match status" value="1"/>
</dbReference>
<dbReference type="GO" id="GO:0005524">
    <property type="term" value="F:ATP binding"/>
    <property type="evidence" value="ECO:0007669"/>
    <property type="project" value="UniProtKB-UniRule"/>
</dbReference>
<keyword evidence="11" id="KW-1185">Reference proteome</keyword>
<dbReference type="PANTHER" id="PTHR47972">
    <property type="entry name" value="KINESIN-LIKE PROTEIN KLP-3"/>
    <property type="match status" value="1"/>
</dbReference>
<protein>
    <submittedName>
        <fullName evidence="12">Kinesin-like protein KIN-14R</fullName>
    </submittedName>
</protein>
<dbReference type="Pfam" id="PF11721">
    <property type="entry name" value="Malectin"/>
    <property type="match status" value="1"/>
</dbReference>
<keyword evidence="5 8" id="KW-0175">Coiled coil</keyword>
<dbReference type="GO" id="GO:0005874">
    <property type="term" value="C:microtubule"/>
    <property type="evidence" value="ECO:0007669"/>
    <property type="project" value="UniProtKB-KW"/>
</dbReference>
<dbReference type="KEGG" id="cam:101512272"/>
<dbReference type="eggNOG" id="KOG0239">
    <property type="taxonomic scope" value="Eukaryota"/>
</dbReference>
<feature type="domain" description="Kinesin motor" evidence="10">
    <location>
        <begin position="398"/>
        <end position="720"/>
    </location>
</feature>
<evidence type="ECO:0000259" key="10">
    <source>
        <dbReference type="PROSITE" id="PS50067"/>
    </source>
</evidence>
<accession>A0A1S2YZY2</accession>